<protein>
    <submittedName>
        <fullName evidence="9">Putative reverse transcriptase domain-containing protein</fullName>
    </submittedName>
</protein>
<reference evidence="9" key="1">
    <citation type="journal article" date="2019" name="Sci. Rep.">
        <title>Draft genome of Tanacetum cinerariifolium, the natural source of mosquito coil.</title>
        <authorList>
            <person name="Yamashiro T."/>
            <person name="Shiraishi A."/>
            <person name="Satake H."/>
            <person name="Nakayama K."/>
        </authorList>
    </citation>
    <scope>NUCLEOTIDE SEQUENCE</scope>
</reference>
<dbReference type="PANTHER" id="PTHR24559">
    <property type="entry name" value="TRANSPOSON TY3-I GAG-POL POLYPROTEIN"/>
    <property type="match status" value="1"/>
</dbReference>
<evidence type="ECO:0000313" key="9">
    <source>
        <dbReference type="EMBL" id="GFC78179.1"/>
    </source>
</evidence>
<evidence type="ECO:0000256" key="4">
    <source>
        <dbReference type="ARBA" id="ARBA00022722"/>
    </source>
</evidence>
<dbReference type="PROSITE" id="PS50878">
    <property type="entry name" value="RT_POL"/>
    <property type="match status" value="1"/>
</dbReference>
<dbReference type="InterPro" id="IPR000477">
    <property type="entry name" value="RT_dom"/>
</dbReference>
<keyword evidence="5" id="KW-0255">Endonuclease</keyword>
<comment type="caution">
    <text evidence="9">The sequence shown here is derived from an EMBL/GenBank/DDBJ whole genome shotgun (WGS) entry which is preliminary data.</text>
</comment>
<dbReference type="Gene3D" id="3.10.10.10">
    <property type="entry name" value="HIV Type 1 Reverse Transcriptase, subunit A, domain 1"/>
    <property type="match status" value="1"/>
</dbReference>
<dbReference type="InterPro" id="IPR053134">
    <property type="entry name" value="RNA-dir_DNA_polymerase"/>
</dbReference>
<evidence type="ECO:0000256" key="5">
    <source>
        <dbReference type="ARBA" id="ARBA00022759"/>
    </source>
</evidence>
<evidence type="ECO:0000256" key="2">
    <source>
        <dbReference type="ARBA" id="ARBA00022679"/>
    </source>
</evidence>
<keyword evidence="2" id="KW-0808">Transferase</keyword>
<dbReference type="Pfam" id="PF00078">
    <property type="entry name" value="RVT_1"/>
    <property type="match status" value="1"/>
</dbReference>
<keyword evidence="7 9" id="KW-0695">RNA-directed DNA polymerase</keyword>
<keyword evidence="1" id="KW-0645">Protease</keyword>
<dbReference type="GO" id="GO:0008233">
    <property type="term" value="F:peptidase activity"/>
    <property type="evidence" value="ECO:0007669"/>
    <property type="project" value="UniProtKB-KW"/>
</dbReference>
<dbReference type="PANTHER" id="PTHR24559:SF427">
    <property type="entry name" value="RNA-DIRECTED DNA POLYMERASE"/>
    <property type="match status" value="1"/>
</dbReference>
<evidence type="ECO:0000256" key="7">
    <source>
        <dbReference type="ARBA" id="ARBA00022918"/>
    </source>
</evidence>
<keyword evidence="6" id="KW-0378">Hydrolase</keyword>
<proteinExistence type="predicted"/>
<dbReference type="SUPFAM" id="SSF56672">
    <property type="entry name" value="DNA/RNA polymerases"/>
    <property type="match status" value="1"/>
</dbReference>
<organism evidence="9">
    <name type="scientific">Tanacetum cinerariifolium</name>
    <name type="common">Dalmatian daisy</name>
    <name type="synonym">Chrysanthemum cinerariifolium</name>
    <dbReference type="NCBI Taxonomy" id="118510"/>
    <lineage>
        <taxon>Eukaryota</taxon>
        <taxon>Viridiplantae</taxon>
        <taxon>Streptophyta</taxon>
        <taxon>Embryophyta</taxon>
        <taxon>Tracheophyta</taxon>
        <taxon>Spermatophyta</taxon>
        <taxon>Magnoliopsida</taxon>
        <taxon>eudicotyledons</taxon>
        <taxon>Gunneridae</taxon>
        <taxon>Pentapetalae</taxon>
        <taxon>asterids</taxon>
        <taxon>campanulids</taxon>
        <taxon>Asterales</taxon>
        <taxon>Asteraceae</taxon>
        <taxon>Asteroideae</taxon>
        <taxon>Anthemideae</taxon>
        <taxon>Anthemidinae</taxon>
        <taxon>Tanacetum</taxon>
    </lineage>
</organism>
<dbReference type="InterPro" id="IPR043128">
    <property type="entry name" value="Rev_trsase/Diguanyl_cyclase"/>
</dbReference>
<evidence type="ECO:0000256" key="1">
    <source>
        <dbReference type="ARBA" id="ARBA00022670"/>
    </source>
</evidence>
<accession>A0A699QSQ6</accession>
<evidence type="ECO:0000256" key="3">
    <source>
        <dbReference type="ARBA" id="ARBA00022695"/>
    </source>
</evidence>
<dbReference type="EMBL" id="BKCJ011064405">
    <property type="protein sequence ID" value="GFC78179.1"/>
    <property type="molecule type" value="Genomic_DNA"/>
</dbReference>
<dbReference type="CDD" id="cd01647">
    <property type="entry name" value="RT_LTR"/>
    <property type="match status" value="1"/>
</dbReference>
<dbReference type="FunFam" id="3.10.10.10:FF:000007">
    <property type="entry name" value="Retrovirus-related Pol polyprotein from transposon 17.6-like Protein"/>
    <property type="match status" value="1"/>
</dbReference>
<sequence length="220" mass="25431">MVTTRNNPNDNVPNFEAMINAAVANALPNLTAALITQITNDIRNGAEPISKAPYRMAPVELNELNEQLQEILENGFIRPSVSPWGAPVLFVKKKDGSMCLCIDYRELNHITIRNRYPLLRIDDLFDQLQGDKYFSKIDLRSGYHQLCVKDQDISKTAFRTRYGHYEFLVMPFGLTNAPAVFMDLMNRIFHEYLDKFVIVFIDDILVYSSQRLRIIWQLLN</sequence>
<gene>
    <name evidence="9" type="ORF">Tci_850149</name>
</gene>
<dbReference type="AlphaFoldDB" id="A0A699QSQ6"/>
<keyword evidence="3" id="KW-0548">Nucleotidyltransferase</keyword>
<dbReference type="Gene3D" id="3.30.70.270">
    <property type="match status" value="1"/>
</dbReference>
<evidence type="ECO:0000259" key="8">
    <source>
        <dbReference type="PROSITE" id="PS50878"/>
    </source>
</evidence>
<name>A0A699QSQ6_TANCI</name>
<keyword evidence="4" id="KW-0540">Nuclease</keyword>
<evidence type="ECO:0000256" key="6">
    <source>
        <dbReference type="ARBA" id="ARBA00022801"/>
    </source>
</evidence>
<dbReference type="InterPro" id="IPR043502">
    <property type="entry name" value="DNA/RNA_pol_sf"/>
</dbReference>
<dbReference type="GO" id="GO:0004519">
    <property type="term" value="F:endonuclease activity"/>
    <property type="evidence" value="ECO:0007669"/>
    <property type="project" value="UniProtKB-KW"/>
</dbReference>
<dbReference type="GO" id="GO:0003964">
    <property type="term" value="F:RNA-directed DNA polymerase activity"/>
    <property type="evidence" value="ECO:0007669"/>
    <property type="project" value="UniProtKB-KW"/>
</dbReference>
<feature type="domain" description="Reverse transcriptase" evidence="8">
    <location>
        <begin position="72"/>
        <end position="220"/>
    </location>
</feature>
<dbReference type="GO" id="GO:0006508">
    <property type="term" value="P:proteolysis"/>
    <property type="evidence" value="ECO:0007669"/>
    <property type="project" value="UniProtKB-KW"/>
</dbReference>